<keyword evidence="8" id="KW-0614">Plasmid</keyword>
<keyword evidence="9" id="KW-1185">Reference proteome</keyword>
<evidence type="ECO:0000256" key="6">
    <source>
        <dbReference type="SAM" id="Phobius"/>
    </source>
</evidence>
<comment type="subcellular location">
    <subcellularLocation>
        <location evidence="1">Cell membrane</location>
        <topology evidence="1">Multi-pass membrane protein</topology>
    </subcellularLocation>
</comment>
<keyword evidence="2" id="KW-1003">Cell membrane</keyword>
<evidence type="ECO:0000256" key="1">
    <source>
        <dbReference type="ARBA" id="ARBA00004651"/>
    </source>
</evidence>
<feature type="domain" description="Type II secretion system protein GspF" evidence="7">
    <location>
        <begin position="174"/>
        <end position="302"/>
    </location>
</feature>
<keyword evidence="4 6" id="KW-1133">Transmembrane helix</keyword>
<evidence type="ECO:0000256" key="5">
    <source>
        <dbReference type="ARBA" id="ARBA00023136"/>
    </source>
</evidence>
<proteinExistence type="predicted"/>
<dbReference type="PANTHER" id="PTHR35007:SF2">
    <property type="entry name" value="PILUS ASSEMBLE PROTEIN"/>
    <property type="match status" value="1"/>
</dbReference>
<dbReference type="InterPro" id="IPR018076">
    <property type="entry name" value="T2SS_GspF_dom"/>
</dbReference>
<keyword evidence="5 6" id="KW-0472">Membrane</keyword>
<evidence type="ECO:0000256" key="2">
    <source>
        <dbReference type="ARBA" id="ARBA00022475"/>
    </source>
</evidence>
<reference evidence="9" key="1">
    <citation type="journal article" date="2022" name="Microorganisms">
        <title>Beyond the ABCs#Discovery of Three New Plasmid Types in Rhodobacterales (RepQ, RepY, RepW).</title>
        <authorList>
            <person name="Freese H.M."/>
            <person name="Ringel V."/>
            <person name="Overmann J."/>
            <person name="Petersen J."/>
        </authorList>
    </citation>
    <scope>NUCLEOTIDE SEQUENCE [LARGE SCALE GENOMIC DNA]</scope>
    <source>
        <strain evidence="9">DSM 109990</strain>
        <plasmid evidence="9">pDSM109990_a</plasmid>
    </source>
</reference>
<feature type="transmembrane region" description="Helical" evidence="6">
    <location>
        <begin position="101"/>
        <end position="125"/>
    </location>
</feature>
<organism evidence="8 9">
    <name type="scientific">Sulfitobacter dubius</name>
    <dbReference type="NCBI Taxonomy" id="218673"/>
    <lineage>
        <taxon>Bacteria</taxon>
        <taxon>Pseudomonadati</taxon>
        <taxon>Pseudomonadota</taxon>
        <taxon>Alphaproteobacteria</taxon>
        <taxon>Rhodobacterales</taxon>
        <taxon>Roseobacteraceae</taxon>
        <taxon>Sulfitobacter</taxon>
    </lineage>
</organism>
<keyword evidence="3 6" id="KW-0812">Transmembrane</keyword>
<sequence length="319" mass="35419">MFSEIPPLVLILIAAPILYFAQTAVLNALDGRERMARLNRTMNMKRNDRTMPRRSSSGFLLGMAKRVAINTSERFSIVNGGEAEASAKLLRTAGFRGRDALLIYSFLKLLLPIGGIGFTWLWFSLDASSEMGVFMKVMIALAAALLLSKLPDAVLKFRQKQRYTEVQKAFPDMLELLVIATEAGLSFGPALNRVARELHAVAPTLSFEIRQLYVELNVMPDRDGAWVRLSERLPLSEISIFANAMMQAERYGTPISQALRTLMRDQRALRLLRIEEQAGRIPALMTIPLILFIMPALFVVLIGPAALNILDNIMGGALG</sequence>
<dbReference type="EMBL" id="CP085145">
    <property type="protein sequence ID" value="UOA16577.1"/>
    <property type="molecule type" value="Genomic_DNA"/>
</dbReference>
<dbReference type="Pfam" id="PF00482">
    <property type="entry name" value="T2SSF"/>
    <property type="match status" value="1"/>
</dbReference>
<evidence type="ECO:0000256" key="4">
    <source>
        <dbReference type="ARBA" id="ARBA00022989"/>
    </source>
</evidence>
<feature type="transmembrane region" description="Helical" evidence="6">
    <location>
        <begin position="289"/>
        <end position="310"/>
    </location>
</feature>
<evidence type="ECO:0000256" key="3">
    <source>
        <dbReference type="ARBA" id="ARBA00022692"/>
    </source>
</evidence>
<protein>
    <recommendedName>
        <fullName evidence="7">Type II secretion system protein GspF domain-containing protein</fullName>
    </recommendedName>
</protein>
<geneLocation type="plasmid" evidence="8 9">
    <name>pDSM109990_a</name>
</geneLocation>
<dbReference type="PANTHER" id="PTHR35007">
    <property type="entry name" value="INTEGRAL MEMBRANE PROTEIN-RELATED"/>
    <property type="match status" value="1"/>
</dbReference>
<accession>A0ABY3ZPJ3</accession>
<dbReference type="Proteomes" id="UP000831019">
    <property type="component" value="Plasmid pDSM109990_a"/>
</dbReference>
<evidence type="ECO:0000259" key="7">
    <source>
        <dbReference type="Pfam" id="PF00482"/>
    </source>
</evidence>
<evidence type="ECO:0000313" key="8">
    <source>
        <dbReference type="EMBL" id="UOA16577.1"/>
    </source>
</evidence>
<feature type="transmembrane region" description="Helical" evidence="6">
    <location>
        <begin position="6"/>
        <end position="29"/>
    </location>
</feature>
<evidence type="ECO:0000313" key="9">
    <source>
        <dbReference type="Proteomes" id="UP000831019"/>
    </source>
</evidence>
<feature type="transmembrane region" description="Helical" evidence="6">
    <location>
        <begin position="131"/>
        <end position="150"/>
    </location>
</feature>
<name>A0ABY3ZPJ3_9RHOB</name>
<gene>
    <name evidence="8" type="ORF">DSM109990_03461</name>
</gene>